<feature type="region of interest" description="Disordered" evidence="1">
    <location>
        <begin position="342"/>
        <end position="399"/>
    </location>
</feature>
<evidence type="ECO:0000313" key="3">
    <source>
        <dbReference type="Proteomes" id="UP000219799"/>
    </source>
</evidence>
<dbReference type="Pfam" id="PF01469">
    <property type="entry name" value="Pentapeptide_2"/>
    <property type="match status" value="1"/>
</dbReference>
<feature type="compositionally biased region" description="Basic and acidic residues" evidence="1">
    <location>
        <begin position="598"/>
        <end position="609"/>
    </location>
</feature>
<keyword evidence="2" id="KW-0808">Transferase</keyword>
<name>A0A1C3KFI6_PLAMA</name>
<dbReference type="AlphaFoldDB" id="A0A1C3KFI6"/>
<feature type="compositionally biased region" description="Basic and acidic residues" evidence="1">
    <location>
        <begin position="463"/>
        <end position="486"/>
    </location>
</feature>
<dbReference type="EMBL" id="LT594501">
    <property type="protein sequence ID" value="SBT72406.1"/>
    <property type="molecule type" value="Genomic_DNA"/>
</dbReference>
<keyword evidence="2" id="KW-0418">Kinase</keyword>
<dbReference type="VEuPathDB" id="PlasmoDB:PmUG01_13043900"/>
<feature type="region of interest" description="Disordered" evidence="1">
    <location>
        <begin position="454"/>
        <end position="491"/>
    </location>
</feature>
<feature type="region of interest" description="Disordered" evidence="1">
    <location>
        <begin position="572"/>
        <end position="646"/>
    </location>
</feature>
<dbReference type="Proteomes" id="UP000219799">
    <property type="component" value="Chromosome 13"/>
</dbReference>
<dbReference type="InterPro" id="IPR002989">
    <property type="entry name" value="Mycobac_pentapep"/>
</dbReference>
<feature type="region of interest" description="Disordered" evidence="1">
    <location>
        <begin position="121"/>
        <end position="140"/>
    </location>
</feature>
<feature type="compositionally biased region" description="Low complexity" evidence="1">
    <location>
        <begin position="342"/>
        <end position="390"/>
    </location>
</feature>
<reference evidence="2 3" key="1">
    <citation type="submission" date="2016-06" db="EMBL/GenBank/DDBJ databases">
        <authorList>
            <consortium name="Pathogen Informatics"/>
        </authorList>
    </citation>
    <scope>NUCLEOTIDE SEQUENCE [LARGE SCALE GENOMIC DNA]</scope>
    <source>
        <strain evidence="2">PmlGA01</strain>
    </source>
</reference>
<dbReference type="GO" id="GO:0016301">
    <property type="term" value="F:kinase activity"/>
    <property type="evidence" value="ECO:0007669"/>
    <property type="project" value="UniProtKB-KW"/>
</dbReference>
<protein>
    <submittedName>
        <fullName evidence="2">Atypical protein kinase, ABC-1 family, putative</fullName>
        <ecNumber evidence="2">1.14.13.-</ecNumber>
    </submittedName>
</protein>
<evidence type="ECO:0000313" key="2">
    <source>
        <dbReference type="EMBL" id="SBT72406.1"/>
    </source>
</evidence>
<keyword evidence="2" id="KW-0560">Oxidoreductase</keyword>
<feature type="compositionally biased region" description="Low complexity" evidence="1">
    <location>
        <begin position="610"/>
        <end position="646"/>
    </location>
</feature>
<gene>
    <name evidence="2" type="primary">ABCk2</name>
    <name evidence="2" type="ORF">PMLGA01_130037600</name>
</gene>
<sequence length="878" mass="100810">MISFKSRFLNHVDILKVKTKKINDSIKNMYENNENTFLRSFFMLYKKNDNKHNSLDHRNVEVNYIYDKKLQYKKNVNQKFGNSFYYNEIMNDVRTDNLESTWKLKNINKLTSKLRSGDKNKRNYILNGKDKDSGKDNTRSRRCTNIKTAEYNLKNYSHNNDSTISYNTSTDGFILKYQNDMNDLLDYNVNLLSNSFLKKFSGYKNKKHGTSSDISTNHIYTLEEDSKFYKFSYDENIRTLYENVDTKTSGDESANSLLKETYDSYQRRNKKYRKLFKYIKDLKKYIKRREDKIRNANSTTFKGGSSGNIGSANVDSTNVASSNVGCTNVASSNVASSNVASSNVASSNVGATNVGSTNVGSTNVGSTNVGSTNVGSTNVGSTNVSSSSNNKGAVPDGKDNYAKNVIKEDEELLKKLIEYKYSILQRQRKNIMKKKNKKNIYMNEYSDEIEMFSDTESEYNSSEAEHDGHRTRHWDDTHGNNQRDSDNNNTYEMKKRRSINEKKKKLEVYLIMNNLYNKYNKGIIPEESHTINKKTDVYWRLAYAKRDINLVDTVSNNDWNEKFDSIFKSKVKTKRNGGTSGGSGSVDDISGSDTEMDESNHIANEKDITNRNNSSNNNNSNSNNNSKNNNGNNNSNNSSNNCNNSSDNCNNSSNNCNNNNTMSENIHLETKLKNYVDTFNVKQYNKYITSFQLAQAKPYVVDPLIYDSKKILDKFIPINGRYTARALCKILAFTNNQFFFPSYIMNKVRKTYSLDNSIESLMLTGGMSRKWGMGFQLFECEYQNEINENFYMFRKKRKTKGKHRNRKKKMNKENANVLKKKRIVGYGQSDFSGCLAISFPEIDLSLTILLSDIFKGADVIYMAKEKKLILRGNIEICV</sequence>
<feature type="compositionally biased region" description="Basic and acidic residues" evidence="1">
    <location>
        <begin position="128"/>
        <end position="139"/>
    </location>
</feature>
<organism evidence="2 3">
    <name type="scientific">Plasmodium malariae</name>
    <dbReference type="NCBI Taxonomy" id="5858"/>
    <lineage>
        <taxon>Eukaryota</taxon>
        <taxon>Sar</taxon>
        <taxon>Alveolata</taxon>
        <taxon>Apicomplexa</taxon>
        <taxon>Aconoidasida</taxon>
        <taxon>Haemosporida</taxon>
        <taxon>Plasmodiidae</taxon>
        <taxon>Plasmodium</taxon>
        <taxon>Plasmodium (Plasmodium)</taxon>
    </lineage>
</organism>
<dbReference type="GO" id="GO:0016491">
    <property type="term" value="F:oxidoreductase activity"/>
    <property type="evidence" value="ECO:0007669"/>
    <property type="project" value="UniProtKB-KW"/>
</dbReference>
<dbReference type="EC" id="1.14.13.-" evidence="2"/>
<proteinExistence type="predicted"/>
<evidence type="ECO:0000256" key="1">
    <source>
        <dbReference type="SAM" id="MobiDB-lite"/>
    </source>
</evidence>
<accession>A0A1C3KFI6</accession>